<evidence type="ECO:0000259" key="2">
    <source>
        <dbReference type="Pfam" id="PF03372"/>
    </source>
</evidence>
<evidence type="ECO:0000256" key="1">
    <source>
        <dbReference type="SAM" id="Phobius"/>
    </source>
</evidence>
<keyword evidence="1" id="KW-0472">Membrane</keyword>
<keyword evidence="3" id="KW-0378">Hydrolase</keyword>
<dbReference type="AlphaFoldDB" id="A0A916DR71"/>
<dbReference type="Pfam" id="PF03372">
    <property type="entry name" value="Exo_endo_phos"/>
    <property type="match status" value="1"/>
</dbReference>
<keyword evidence="1" id="KW-0812">Transmembrane</keyword>
<feature type="transmembrane region" description="Helical" evidence="1">
    <location>
        <begin position="26"/>
        <end position="48"/>
    </location>
</feature>
<dbReference type="InterPro" id="IPR005135">
    <property type="entry name" value="Endo/exonuclease/phosphatase"/>
</dbReference>
<keyword evidence="1" id="KW-1133">Transmembrane helix</keyword>
<dbReference type="EMBL" id="AP026867">
    <property type="protein sequence ID" value="BDS10182.1"/>
    <property type="molecule type" value="Genomic_DNA"/>
</dbReference>
<evidence type="ECO:0000313" key="4">
    <source>
        <dbReference type="Proteomes" id="UP001060919"/>
    </source>
</evidence>
<name>A0A916DR71_9BACT</name>
<dbReference type="Gene3D" id="3.60.10.10">
    <property type="entry name" value="Endonuclease/exonuclease/phosphatase"/>
    <property type="match status" value="1"/>
</dbReference>
<dbReference type="SUPFAM" id="SSF56219">
    <property type="entry name" value="DNase I-like"/>
    <property type="match status" value="1"/>
</dbReference>
<evidence type="ECO:0000313" key="3">
    <source>
        <dbReference type="EMBL" id="BDS10182.1"/>
    </source>
</evidence>
<keyword evidence="4" id="KW-1185">Reference proteome</keyword>
<dbReference type="GO" id="GO:0004519">
    <property type="term" value="F:endonuclease activity"/>
    <property type="evidence" value="ECO:0007669"/>
    <property type="project" value="UniProtKB-KW"/>
</dbReference>
<dbReference type="KEGG" id="aup:AsAng_0008900"/>
<keyword evidence="3" id="KW-0255">Endonuclease</keyword>
<feature type="domain" description="Endonuclease/exonuclease/phosphatase" evidence="2">
    <location>
        <begin position="81"/>
        <end position="379"/>
    </location>
</feature>
<proteinExistence type="predicted"/>
<reference evidence="3" key="1">
    <citation type="submission" date="2022-09" db="EMBL/GenBank/DDBJ databases">
        <title>Aureispira anguillicida sp. nov., isolated from Leptocephalus of Japanese eel Anguilla japonica.</title>
        <authorList>
            <person name="Yuasa K."/>
            <person name="Mekata T."/>
            <person name="Ikunari K."/>
        </authorList>
    </citation>
    <scope>NUCLEOTIDE SEQUENCE</scope>
    <source>
        <strain evidence="3">EL160426</strain>
    </source>
</reference>
<sequence length="401" mass="45594">MINWLFLNNFLYKIYSFYSMKILKKLLKWSIVALALFLCYVIGCLLHGTATDFQPEEKIALPIKDNTQASIITKNRLTFLNWNVGYGGLGAKSNFFYDDGNPFFFSNGKMVRSPKSYVEENIAGISAFIAAHPADFVLLQEVDYQSKRSYFINQHEQYLAQLPNYNAHFAVNYKVQRVVIPVCEPWQVMGKMESGLSSYAKYQAHKSTRYQFPGSYGWPDYIFHLDRCLSVQRYQTAHPDGKELIVVNTHNSAYDGGTLKNDEMAYFKQLVLAEYNKGNYVVVGGDWNQTPPKLPFDAASKAVGIPTDSTYNPANIAPDFMPEGWQWAFDPTVPTNRQVIDILEYGKTAVSLVDFYLVSPNISIKKVEGKNLKFAYSDHNPILLEIELQGLDSLNNSTNEL</sequence>
<accession>A0A916DR71</accession>
<organism evidence="3 4">
    <name type="scientific">Aureispira anguillae</name>
    <dbReference type="NCBI Taxonomy" id="2864201"/>
    <lineage>
        <taxon>Bacteria</taxon>
        <taxon>Pseudomonadati</taxon>
        <taxon>Bacteroidota</taxon>
        <taxon>Saprospiria</taxon>
        <taxon>Saprospirales</taxon>
        <taxon>Saprospiraceae</taxon>
        <taxon>Aureispira</taxon>
    </lineage>
</organism>
<keyword evidence="3" id="KW-0540">Nuclease</keyword>
<dbReference type="InterPro" id="IPR036691">
    <property type="entry name" value="Endo/exonu/phosph_ase_sf"/>
</dbReference>
<protein>
    <submittedName>
        <fullName evidence="3">Endonuclease/exonuclease/phosphatase family protein</fullName>
    </submittedName>
</protein>
<dbReference type="Proteomes" id="UP001060919">
    <property type="component" value="Chromosome"/>
</dbReference>
<gene>
    <name evidence="3" type="ORF">AsAng_0008900</name>
</gene>